<feature type="active site" description="O-(5'-phospho-DNA)-tyrosine intermediate" evidence="15">
    <location>
        <position position="816"/>
    </location>
</feature>
<dbReference type="Gene3D" id="3.30.1360.40">
    <property type="match status" value="1"/>
</dbReference>
<dbReference type="InterPro" id="IPR050634">
    <property type="entry name" value="DNA_Topoisomerase_II"/>
</dbReference>
<dbReference type="InterPro" id="IPR014721">
    <property type="entry name" value="Ribsml_uS5_D2-typ_fold_subgr"/>
</dbReference>
<keyword evidence="16" id="KW-0175">Coiled coil</keyword>
<dbReference type="GO" id="GO:0003918">
    <property type="term" value="F:DNA topoisomerase type II (double strand cut, ATP-hydrolyzing) activity"/>
    <property type="evidence" value="ECO:0007669"/>
    <property type="project" value="UniProtKB-EC"/>
</dbReference>
<dbReference type="Gene3D" id="3.90.199.10">
    <property type="entry name" value="Topoisomerase II, domain 5"/>
    <property type="match status" value="1"/>
</dbReference>
<dbReference type="InterPro" id="IPR006171">
    <property type="entry name" value="TOPRIM_dom"/>
</dbReference>
<dbReference type="GO" id="GO:0046872">
    <property type="term" value="F:metal ion binding"/>
    <property type="evidence" value="ECO:0007669"/>
    <property type="project" value="UniProtKB-KW"/>
</dbReference>
<dbReference type="SUPFAM" id="SSF54211">
    <property type="entry name" value="Ribosomal protein S5 domain 2-like"/>
    <property type="match status" value="1"/>
</dbReference>
<dbReference type="Gene3D" id="3.30.1490.30">
    <property type="match status" value="1"/>
</dbReference>
<dbReference type="Gene3D" id="3.40.50.670">
    <property type="match status" value="1"/>
</dbReference>
<dbReference type="PROSITE" id="PS52040">
    <property type="entry name" value="TOPO_IIA"/>
    <property type="match status" value="1"/>
</dbReference>
<gene>
    <name evidence="19" type="ORF">LCPAC404_00460</name>
</gene>
<dbReference type="GO" id="GO:0006265">
    <property type="term" value="P:DNA topological change"/>
    <property type="evidence" value="ECO:0007669"/>
    <property type="project" value="UniProtKB-UniRule"/>
</dbReference>
<keyword evidence="9" id="KW-0067">ATP-binding</keyword>
<sequence length="1186" mass="136286">MASITRRQNSRQRQKYQVTDLRSHILNRPDSYVSSTSVSRIKERLYDVEQRNFIFKEIDVSSAIENLFLEVLINSADNVQRSREEGVAVGTIKIRVTNTKVTISNGGLSIPLEYTTADLSKIPGKPKKLLNPELIFGVLLSSSNYDDTEQRNVAGRNGLGAKLTNIFSNKFSVNIVDAESRQTYEQTWTNNMLKTKGPKLQRIRGRKQNSVEVSYILDFSRFEGIDRYSEDIIQLFLRHAADISFTTQSKVEFTSNLTFDDEKSVCVNEKFNLITSAKYSALYISFSNFVTYKKTEKTGLQREIDLTIIDAPHSGFVVSFVNGIQTRNNGVHIDAVYNAIKGPILEAINGGKTMKMILGKKTTRFSLTLRDLKPHIGIIMSCRLVNPVFSEQTKEKLTHPKIRLSLPKSLFSKIEKWNLMAILTEMLQSKQLKAAGAKDPKVKRKNIKMAKGSDANKAGTKSSHDCVLWISEGKSAMGYIEVYLSAGSKNWRDTNGIYPMKGKCLNVRKATPLQQMENAELSDLKLILGLRDTANYSTDRDFKSLRYGKVMIATDADSDGFHICSLILNIFDYKWGPLLEREFISLLRTPIMRIWKTARGIPTKFYTQKDHERWKNRNKGKVYKIKYYKGLGSSSSTDVKADFKDPRQSIFIQDEGAKDAMKLVFHKDNANLRKKWLSDPPDEKLRNEQRYDEQGINDCTISDFLNYEQIQFSLVDNGRSLPKLTDGLKTSQRKILWACRLHWKTICGNKASELKVAQLATKIAEKLGYHYGENNLCETVVNMVQEYVGTNNLALLSPDGNFGTRNLKSNYASPRYSFTRPNRFFNYIFKIEDGPLLEYVIEEDQKCEPKTLLPIIPLQLLNGSKGIGTAYSTTIPNYDPAKICRWLLAKMNDRELPTLIPWYKDFQGTIDVVPVTRSKSKSKRKDDNDDKKKTEFDIEPNDDKEKTEYDIEPSDESISENTRSVMVSKGKFSVDRSGDITITELPIGRYYSPYEHFLIELREAGKITDFINRCTDCDVLFIIEGFKGEPSYENLKLIKRVGLSNMVLLDEQDLPQLYSGPTDILETFYSFRLKYYYLRKEHILNTLEEQLTETNLKLKFILLVVEKKYDPLHKRIKVIENELKKFEIPISVFKSTNLVDCTFEEVEKLKRKIKELFSEKDRITGIAPKRMWKDDINKFLIEYKKR</sequence>
<dbReference type="InterPro" id="IPR031660">
    <property type="entry name" value="TOPRIM_C"/>
</dbReference>
<comment type="catalytic activity">
    <reaction evidence="1 15">
        <text>ATP-dependent breakage, passage and rejoining of double-stranded DNA.</text>
        <dbReference type="EC" id="5.6.2.2"/>
    </reaction>
</comment>
<dbReference type="PANTHER" id="PTHR10169">
    <property type="entry name" value="DNA TOPOISOMERASE/GYRASE"/>
    <property type="match status" value="1"/>
</dbReference>
<evidence type="ECO:0000256" key="10">
    <source>
        <dbReference type="ARBA" id="ARBA00022842"/>
    </source>
</evidence>
<comment type="cofactor">
    <cofactor evidence="3">
        <name>Mg(2+)</name>
        <dbReference type="ChEBI" id="CHEBI:18420"/>
    </cofactor>
</comment>
<dbReference type="InterPro" id="IPR013759">
    <property type="entry name" value="Topo_IIA_B_C"/>
</dbReference>
<dbReference type="InterPro" id="IPR036890">
    <property type="entry name" value="HATPase_C_sf"/>
</dbReference>
<dbReference type="SMART" id="SM00433">
    <property type="entry name" value="TOP2c"/>
    <property type="match status" value="1"/>
</dbReference>
<dbReference type="GO" id="GO:0005524">
    <property type="term" value="F:ATP binding"/>
    <property type="evidence" value="ECO:0007669"/>
    <property type="project" value="UniProtKB-KW"/>
</dbReference>
<keyword evidence="7" id="KW-0479">Metal-binding</keyword>
<dbReference type="SUPFAM" id="SSF55874">
    <property type="entry name" value="ATPase domain of HSP90 chaperone/DNA topoisomerase II/histidine kinase"/>
    <property type="match status" value="1"/>
</dbReference>
<dbReference type="Pfam" id="PF00204">
    <property type="entry name" value="DNA_gyraseB"/>
    <property type="match status" value="1"/>
</dbReference>
<dbReference type="PRINTS" id="PR01158">
    <property type="entry name" value="TOPISMRASEII"/>
</dbReference>
<keyword evidence="12 15" id="KW-0238">DNA-binding</keyword>
<comment type="similarity">
    <text evidence="4">Belongs to the type II topoisomerase family.</text>
</comment>
<dbReference type="SMART" id="SM00434">
    <property type="entry name" value="TOP4c"/>
    <property type="match status" value="1"/>
</dbReference>
<feature type="compositionally biased region" description="Basic and acidic residues" evidence="17">
    <location>
        <begin position="924"/>
        <end position="949"/>
    </location>
</feature>
<proteinExistence type="inferred from homology"/>
<feature type="coiled-coil region" evidence="16">
    <location>
        <begin position="1139"/>
        <end position="1166"/>
    </location>
</feature>
<feature type="region of interest" description="Disordered" evidence="17">
    <location>
        <begin position="917"/>
        <end position="962"/>
    </location>
</feature>
<accession>A0A481ZDF2</accession>
<dbReference type="EMBL" id="MK500594">
    <property type="protein sequence ID" value="QBK93342.1"/>
    <property type="molecule type" value="Genomic_DNA"/>
</dbReference>
<dbReference type="Gene3D" id="3.30.565.10">
    <property type="entry name" value="Histidine kinase-like ATPase, C-terminal domain"/>
    <property type="match status" value="1"/>
</dbReference>
<evidence type="ECO:0000256" key="9">
    <source>
        <dbReference type="ARBA" id="ARBA00022840"/>
    </source>
</evidence>
<dbReference type="Pfam" id="PF00521">
    <property type="entry name" value="DNA_topoisoIV"/>
    <property type="match status" value="1"/>
</dbReference>
<dbReference type="InterPro" id="IPR013760">
    <property type="entry name" value="Topo_IIA-like_dom_sf"/>
</dbReference>
<protein>
    <recommendedName>
        <fullName evidence="6">DNA topoisomerase 2</fullName>
        <ecNumber evidence="5">5.6.2.2</ecNumber>
    </recommendedName>
    <alternativeName>
        <fullName evidence="14">DNA topoisomerase II</fullName>
    </alternativeName>
</protein>
<dbReference type="SUPFAM" id="SSF56719">
    <property type="entry name" value="Type II DNA topoisomerase"/>
    <property type="match status" value="1"/>
</dbReference>
<keyword evidence="10" id="KW-0460">Magnesium</keyword>
<dbReference type="InterPro" id="IPR013506">
    <property type="entry name" value="Topo_IIA_bsu_dom2"/>
</dbReference>
<dbReference type="EC" id="5.6.2.2" evidence="5"/>
<evidence type="ECO:0000256" key="8">
    <source>
        <dbReference type="ARBA" id="ARBA00022741"/>
    </source>
</evidence>
<dbReference type="PRINTS" id="PR00418">
    <property type="entry name" value="TPI2FAMILY"/>
</dbReference>
<evidence type="ECO:0000259" key="18">
    <source>
        <dbReference type="PROSITE" id="PS52040"/>
    </source>
</evidence>
<dbReference type="InterPro" id="IPR013757">
    <property type="entry name" value="Topo_IIA_A_a_sf"/>
</dbReference>
<dbReference type="PANTHER" id="PTHR10169:SF38">
    <property type="entry name" value="DNA TOPOISOMERASE 2"/>
    <property type="match status" value="1"/>
</dbReference>
<dbReference type="Pfam" id="PF01751">
    <property type="entry name" value="Toprim"/>
    <property type="match status" value="1"/>
</dbReference>
<evidence type="ECO:0000256" key="15">
    <source>
        <dbReference type="PROSITE-ProRule" id="PRU01384"/>
    </source>
</evidence>
<keyword evidence="8" id="KW-0547">Nucleotide-binding</keyword>
<evidence type="ECO:0000313" key="19">
    <source>
        <dbReference type="EMBL" id="QBK93342.1"/>
    </source>
</evidence>
<dbReference type="Gene3D" id="1.10.268.10">
    <property type="entry name" value="Topoisomerase, domain 3"/>
    <property type="match status" value="1"/>
</dbReference>
<dbReference type="GO" id="GO:0000819">
    <property type="term" value="P:sister chromatid segregation"/>
    <property type="evidence" value="ECO:0007669"/>
    <property type="project" value="TreeGrafter"/>
</dbReference>
<evidence type="ECO:0000256" key="3">
    <source>
        <dbReference type="ARBA" id="ARBA00001946"/>
    </source>
</evidence>
<name>A0A481ZDF2_9VIRU</name>
<organism evidence="19">
    <name type="scientific">Pithovirus LCPAC404</name>
    <dbReference type="NCBI Taxonomy" id="2506597"/>
    <lineage>
        <taxon>Viruses</taxon>
        <taxon>Pithoviruses</taxon>
    </lineage>
</organism>
<evidence type="ECO:0000256" key="2">
    <source>
        <dbReference type="ARBA" id="ARBA00001913"/>
    </source>
</evidence>
<dbReference type="InterPro" id="IPR013758">
    <property type="entry name" value="Topo_IIA_A/C_ab"/>
</dbReference>
<evidence type="ECO:0000256" key="7">
    <source>
        <dbReference type="ARBA" id="ARBA00022723"/>
    </source>
</evidence>
<reference evidence="19" key="1">
    <citation type="journal article" date="2019" name="MBio">
        <title>Virus Genomes from Deep Sea Sediments Expand the Ocean Megavirome and Support Independent Origins of Viral Gigantism.</title>
        <authorList>
            <person name="Backstrom D."/>
            <person name="Yutin N."/>
            <person name="Jorgensen S.L."/>
            <person name="Dharamshi J."/>
            <person name="Homa F."/>
            <person name="Zaremba-Niedwiedzka K."/>
            <person name="Spang A."/>
            <person name="Wolf Y.I."/>
            <person name="Koonin E.V."/>
            <person name="Ettema T.J."/>
        </authorList>
    </citation>
    <scope>NUCLEOTIDE SEQUENCE</scope>
</reference>
<comment type="cofactor">
    <cofactor evidence="2">
        <name>Ca(2+)</name>
        <dbReference type="ChEBI" id="CHEBI:29108"/>
    </cofactor>
</comment>
<dbReference type="GO" id="GO:0003677">
    <property type="term" value="F:DNA binding"/>
    <property type="evidence" value="ECO:0007669"/>
    <property type="project" value="UniProtKB-UniRule"/>
</dbReference>
<dbReference type="Pfam" id="PF16898">
    <property type="entry name" value="TOPRIM_C"/>
    <property type="match status" value="1"/>
</dbReference>
<evidence type="ECO:0000256" key="14">
    <source>
        <dbReference type="ARBA" id="ARBA00031138"/>
    </source>
</evidence>
<dbReference type="Gene3D" id="3.30.230.10">
    <property type="match status" value="1"/>
</dbReference>
<evidence type="ECO:0000256" key="17">
    <source>
        <dbReference type="SAM" id="MobiDB-lite"/>
    </source>
</evidence>
<evidence type="ECO:0000256" key="6">
    <source>
        <dbReference type="ARBA" id="ARBA00019635"/>
    </source>
</evidence>
<evidence type="ECO:0000256" key="5">
    <source>
        <dbReference type="ARBA" id="ARBA00012895"/>
    </source>
</evidence>
<dbReference type="InterPro" id="IPR002205">
    <property type="entry name" value="Topo_IIA_dom_A"/>
</dbReference>
<keyword evidence="11 15" id="KW-0799">Topoisomerase</keyword>
<evidence type="ECO:0000256" key="16">
    <source>
        <dbReference type="SAM" id="Coils"/>
    </source>
</evidence>
<evidence type="ECO:0000256" key="12">
    <source>
        <dbReference type="ARBA" id="ARBA00023125"/>
    </source>
</evidence>
<evidence type="ECO:0000256" key="1">
    <source>
        <dbReference type="ARBA" id="ARBA00000185"/>
    </source>
</evidence>
<dbReference type="FunFam" id="3.40.50.670:FF:000001">
    <property type="entry name" value="DNA topoisomerase 2"/>
    <property type="match status" value="1"/>
</dbReference>
<dbReference type="InterPro" id="IPR001241">
    <property type="entry name" value="Topo_IIA"/>
</dbReference>
<evidence type="ECO:0000256" key="4">
    <source>
        <dbReference type="ARBA" id="ARBA00011080"/>
    </source>
</evidence>
<feature type="domain" description="Topo IIA-type catalytic" evidence="18">
    <location>
        <begin position="721"/>
        <end position="1186"/>
    </location>
</feature>
<dbReference type="InterPro" id="IPR020568">
    <property type="entry name" value="Ribosomal_Su5_D2-typ_SF"/>
</dbReference>
<evidence type="ECO:0000256" key="11">
    <source>
        <dbReference type="ARBA" id="ARBA00023029"/>
    </source>
</evidence>
<keyword evidence="13 15" id="KW-0413">Isomerase</keyword>
<evidence type="ECO:0000256" key="13">
    <source>
        <dbReference type="ARBA" id="ARBA00023235"/>
    </source>
</evidence>
<dbReference type="InterPro" id="IPR001154">
    <property type="entry name" value="TopoII_euk"/>
</dbReference>